<dbReference type="InterPro" id="IPR000836">
    <property type="entry name" value="PRTase_dom"/>
</dbReference>
<evidence type="ECO:0000256" key="13">
    <source>
        <dbReference type="RuleBase" id="RU364099"/>
    </source>
</evidence>
<evidence type="ECO:0000256" key="4">
    <source>
        <dbReference type="ARBA" id="ARBA00008391"/>
    </source>
</evidence>
<feature type="domain" description="Phosphoribosyltransferase" evidence="14">
    <location>
        <begin position="20"/>
        <end position="170"/>
    </location>
</feature>
<keyword evidence="12 13" id="KW-0460">Magnesium</keyword>
<dbReference type="GO" id="GO:0000166">
    <property type="term" value="F:nucleotide binding"/>
    <property type="evidence" value="ECO:0007669"/>
    <property type="project" value="UniProtKB-KW"/>
</dbReference>
<comment type="similarity">
    <text evidence="4 13">Belongs to the purine/pyrimidine phosphoribosyltransferase family.</text>
</comment>
<evidence type="ECO:0000256" key="3">
    <source>
        <dbReference type="ARBA" id="ARBA00004669"/>
    </source>
</evidence>
<keyword evidence="10 13" id="KW-0660">Purine salvage</keyword>
<evidence type="ECO:0000256" key="12">
    <source>
        <dbReference type="ARBA" id="ARBA00022842"/>
    </source>
</evidence>
<evidence type="ECO:0000256" key="8">
    <source>
        <dbReference type="ARBA" id="ARBA00022679"/>
    </source>
</evidence>
<gene>
    <name evidence="15" type="ORF">VSP0166_LOCUS442</name>
</gene>
<dbReference type="GO" id="GO:0006178">
    <property type="term" value="P:guanine salvage"/>
    <property type="evidence" value="ECO:0007669"/>
    <property type="project" value="TreeGrafter"/>
</dbReference>
<evidence type="ECO:0000256" key="11">
    <source>
        <dbReference type="ARBA" id="ARBA00022741"/>
    </source>
</evidence>
<sequence>MADNEKGNYYDDAIESVLHSEEEISKRTAELAAQISEKYKGKRLVVVGILKGAFMFMSDLVKRLSIDHRIEFMALSSYGSKTVSDGSVRIIMDIRTSIANEHVLIVEDIVDSGHTLQFLQNLLKTRSPASLSTCVLLSKPSRTKVKVLGDDDFLGFNIPDEWVVGYGLDYDERFRTMPFVGVLKREIYEKPE</sequence>
<evidence type="ECO:0000256" key="2">
    <source>
        <dbReference type="ARBA" id="ARBA00004496"/>
    </source>
</evidence>
<keyword evidence="6 13" id="KW-0963">Cytoplasm</keyword>
<dbReference type="SUPFAM" id="SSF53271">
    <property type="entry name" value="PRTase-like"/>
    <property type="match status" value="1"/>
</dbReference>
<evidence type="ECO:0000256" key="10">
    <source>
        <dbReference type="ARBA" id="ARBA00022726"/>
    </source>
</evidence>
<comment type="pathway">
    <text evidence="3 13">Purine metabolism; IMP biosynthesis via salvage pathway; IMP from hypoxanthine: step 1/1.</text>
</comment>
<dbReference type="GO" id="GO:0032264">
    <property type="term" value="P:IMP salvage"/>
    <property type="evidence" value="ECO:0007669"/>
    <property type="project" value="UniProtKB-UniPathway"/>
</dbReference>
<dbReference type="InterPro" id="IPR029057">
    <property type="entry name" value="PRTase-like"/>
</dbReference>
<dbReference type="FunFam" id="3.40.50.2020:FF:000006">
    <property type="entry name" value="Hypoxanthine phosphoribosyltransferase"/>
    <property type="match status" value="1"/>
</dbReference>
<accession>A0A7S4M488</accession>
<dbReference type="InterPro" id="IPR050408">
    <property type="entry name" value="HGPRT"/>
</dbReference>
<dbReference type="UniPathway" id="UPA00591">
    <property type="reaction ID" value="UER00648"/>
</dbReference>
<keyword evidence="9 13" id="KW-0479">Metal-binding</keyword>
<keyword evidence="7 13" id="KW-0328">Glycosyltransferase</keyword>
<dbReference type="AlphaFoldDB" id="A0A7S4M488"/>
<dbReference type="EMBL" id="HBKP01000614">
    <property type="protein sequence ID" value="CAE2199261.1"/>
    <property type="molecule type" value="Transcribed_RNA"/>
</dbReference>
<dbReference type="CDD" id="cd06223">
    <property type="entry name" value="PRTases_typeI"/>
    <property type="match status" value="1"/>
</dbReference>
<dbReference type="EC" id="2.4.2.8" evidence="5 13"/>
<dbReference type="Pfam" id="PF00156">
    <property type="entry name" value="Pribosyltran"/>
    <property type="match status" value="1"/>
</dbReference>
<keyword evidence="11 13" id="KW-0547">Nucleotide-binding</keyword>
<dbReference type="PANTHER" id="PTHR43340">
    <property type="entry name" value="HYPOXANTHINE-GUANINE PHOSPHORIBOSYLTRANSFERASE"/>
    <property type="match status" value="1"/>
</dbReference>
<evidence type="ECO:0000259" key="14">
    <source>
        <dbReference type="Pfam" id="PF00156"/>
    </source>
</evidence>
<dbReference type="GO" id="GO:0000287">
    <property type="term" value="F:magnesium ion binding"/>
    <property type="evidence" value="ECO:0007669"/>
    <property type="project" value="TreeGrafter"/>
</dbReference>
<organism evidence="15">
    <name type="scientific">Vannella robusta</name>
    <dbReference type="NCBI Taxonomy" id="1487602"/>
    <lineage>
        <taxon>Eukaryota</taxon>
        <taxon>Amoebozoa</taxon>
        <taxon>Discosea</taxon>
        <taxon>Flabellinia</taxon>
        <taxon>Vannellidae</taxon>
        <taxon>Vannella</taxon>
    </lineage>
</organism>
<evidence type="ECO:0000256" key="6">
    <source>
        <dbReference type="ARBA" id="ARBA00022490"/>
    </source>
</evidence>
<name>A0A7S4M488_9EUKA</name>
<evidence type="ECO:0000313" key="15">
    <source>
        <dbReference type="EMBL" id="CAE2199261.1"/>
    </source>
</evidence>
<proteinExistence type="inferred from homology"/>
<evidence type="ECO:0000256" key="7">
    <source>
        <dbReference type="ARBA" id="ARBA00022676"/>
    </source>
</evidence>
<comment type="catalytic activity">
    <reaction evidence="13">
        <text>IMP + diphosphate = hypoxanthine + 5-phospho-alpha-D-ribose 1-diphosphate</text>
        <dbReference type="Rhea" id="RHEA:17973"/>
        <dbReference type="ChEBI" id="CHEBI:17368"/>
        <dbReference type="ChEBI" id="CHEBI:33019"/>
        <dbReference type="ChEBI" id="CHEBI:58017"/>
        <dbReference type="ChEBI" id="CHEBI:58053"/>
        <dbReference type="EC" id="2.4.2.8"/>
    </reaction>
</comment>
<evidence type="ECO:0000256" key="1">
    <source>
        <dbReference type="ARBA" id="ARBA00001946"/>
    </source>
</evidence>
<keyword evidence="8 13" id="KW-0808">Transferase</keyword>
<comment type="cofactor">
    <cofactor evidence="1 13">
        <name>Mg(2+)</name>
        <dbReference type="ChEBI" id="CHEBI:18420"/>
    </cofactor>
</comment>
<dbReference type="PANTHER" id="PTHR43340:SF1">
    <property type="entry name" value="HYPOXANTHINE PHOSPHORIBOSYLTRANSFERASE"/>
    <property type="match status" value="1"/>
</dbReference>
<dbReference type="GO" id="GO:0006166">
    <property type="term" value="P:purine ribonucleoside salvage"/>
    <property type="evidence" value="ECO:0007669"/>
    <property type="project" value="UniProtKB-KW"/>
</dbReference>
<dbReference type="InterPro" id="IPR005904">
    <property type="entry name" value="Hxn_phspho_trans"/>
</dbReference>
<evidence type="ECO:0000256" key="9">
    <source>
        <dbReference type="ARBA" id="ARBA00022723"/>
    </source>
</evidence>
<protein>
    <recommendedName>
        <fullName evidence="5 13">Hypoxanthine phosphoribosyltransferase</fullName>
        <ecNumber evidence="5 13">2.4.2.8</ecNumber>
    </recommendedName>
</protein>
<dbReference type="GO" id="GO:0032263">
    <property type="term" value="P:GMP salvage"/>
    <property type="evidence" value="ECO:0007669"/>
    <property type="project" value="TreeGrafter"/>
</dbReference>
<reference evidence="15" key="1">
    <citation type="submission" date="2021-01" db="EMBL/GenBank/DDBJ databases">
        <authorList>
            <person name="Corre E."/>
            <person name="Pelletier E."/>
            <person name="Niang G."/>
            <person name="Scheremetjew M."/>
            <person name="Finn R."/>
            <person name="Kale V."/>
            <person name="Holt S."/>
            <person name="Cochrane G."/>
            <person name="Meng A."/>
            <person name="Brown T."/>
            <person name="Cohen L."/>
        </authorList>
    </citation>
    <scope>NUCLEOTIDE SEQUENCE</scope>
    <source>
        <strain evidence="15">DIVA3 518/3/11/1/6</strain>
    </source>
</reference>
<dbReference type="GO" id="GO:0046100">
    <property type="term" value="P:hypoxanthine metabolic process"/>
    <property type="evidence" value="ECO:0007669"/>
    <property type="project" value="TreeGrafter"/>
</dbReference>
<evidence type="ECO:0000256" key="5">
    <source>
        <dbReference type="ARBA" id="ARBA00011895"/>
    </source>
</evidence>
<dbReference type="NCBIfam" id="TIGR01203">
    <property type="entry name" value="HGPRTase"/>
    <property type="match status" value="1"/>
</dbReference>
<comment type="subcellular location">
    <subcellularLocation>
        <location evidence="2 13">Cytoplasm</location>
    </subcellularLocation>
</comment>
<dbReference type="GO" id="GO:0004422">
    <property type="term" value="F:hypoxanthine phosphoribosyltransferase activity"/>
    <property type="evidence" value="ECO:0007669"/>
    <property type="project" value="InterPro"/>
</dbReference>
<dbReference type="Gene3D" id="3.40.50.2020">
    <property type="match status" value="1"/>
</dbReference>
<dbReference type="GO" id="GO:0005829">
    <property type="term" value="C:cytosol"/>
    <property type="evidence" value="ECO:0007669"/>
    <property type="project" value="TreeGrafter"/>
</dbReference>